<keyword evidence="3" id="KW-1185">Reference proteome</keyword>
<evidence type="ECO:0000259" key="1">
    <source>
        <dbReference type="Pfam" id="PF03184"/>
    </source>
</evidence>
<reference evidence="2 3" key="1">
    <citation type="submission" date="2021-06" db="EMBL/GenBank/DDBJ databases">
        <authorList>
            <person name="Kallberg Y."/>
            <person name="Tangrot J."/>
            <person name="Rosling A."/>
        </authorList>
    </citation>
    <scope>NUCLEOTIDE SEQUENCE [LARGE SCALE GENOMIC DNA]</scope>
    <source>
        <strain evidence="2 3">120-4 pot B 10/14</strain>
    </source>
</reference>
<comment type="caution">
    <text evidence="2">The sequence shown here is derived from an EMBL/GenBank/DDBJ whole genome shotgun (WGS) entry which is preliminary data.</text>
</comment>
<evidence type="ECO:0000313" key="2">
    <source>
        <dbReference type="EMBL" id="CAG8853802.1"/>
    </source>
</evidence>
<evidence type="ECO:0000313" key="3">
    <source>
        <dbReference type="Proteomes" id="UP000789901"/>
    </source>
</evidence>
<feature type="non-terminal residue" evidence="2">
    <location>
        <position position="1"/>
    </location>
</feature>
<organism evidence="2 3">
    <name type="scientific">Gigaspora margarita</name>
    <dbReference type="NCBI Taxonomy" id="4874"/>
    <lineage>
        <taxon>Eukaryota</taxon>
        <taxon>Fungi</taxon>
        <taxon>Fungi incertae sedis</taxon>
        <taxon>Mucoromycota</taxon>
        <taxon>Glomeromycotina</taxon>
        <taxon>Glomeromycetes</taxon>
        <taxon>Diversisporales</taxon>
        <taxon>Gigasporaceae</taxon>
        <taxon>Gigaspora</taxon>
    </lineage>
</organism>
<protein>
    <submittedName>
        <fullName evidence="2">14387_t:CDS:1</fullName>
    </submittedName>
</protein>
<sequence>SDPWLNLFMNWFDLSLRRRTKTSQKLPKDLSKKLVKFYSFINELRINNNFELNCIANMDETSVYFDMVGAYILDDRGVLADRSKLSPMVIFKDKRVPKGKYPPGIVVRMQDNGWIDEELMKEWLETVWKQRPKEQNKRSLLVFDSFEGHLITIVKNKYYDMNTVLGIISSSLTSVVQPLDI</sequence>
<dbReference type="Proteomes" id="UP000789901">
    <property type="component" value="Unassembled WGS sequence"/>
</dbReference>
<name>A0ABN7XEZ2_GIGMA</name>
<dbReference type="InterPro" id="IPR004875">
    <property type="entry name" value="DDE_SF_endonuclease_dom"/>
</dbReference>
<accession>A0ABN7XEZ2</accession>
<dbReference type="EMBL" id="CAJVQB010129312">
    <property type="protein sequence ID" value="CAG8853802.1"/>
    <property type="molecule type" value="Genomic_DNA"/>
</dbReference>
<dbReference type="Pfam" id="PF03184">
    <property type="entry name" value="DDE_1"/>
    <property type="match status" value="1"/>
</dbReference>
<feature type="domain" description="DDE-1" evidence="1">
    <location>
        <begin position="78"/>
        <end position="180"/>
    </location>
</feature>
<proteinExistence type="predicted"/>
<gene>
    <name evidence="2" type="ORF">GMARGA_LOCUS42623</name>
</gene>
<feature type="non-terminal residue" evidence="2">
    <location>
        <position position="181"/>
    </location>
</feature>